<proteinExistence type="predicted"/>
<gene>
    <name evidence="1" type="ORF">BJ986_002947</name>
</gene>
<dbReference type="Proteomes" id="UP000573599">
    <property type="component" value="Unassembled WGS sequence"/>
</dbReference>
<accession>A0A852WHU8</accession>
<dbReference type="EMBL" id="JACCAB010000001">
    <property type="protein sequence ID" value="NYG08460.1"/>
    <property type="molecule type" value="Genomic_DNA"/>
</dbReference>
<dbReference type="AlphaFoldDB" id="A0A852WHU8"/>
<comment type="caution">
    <text evidence="1">The sequence shown here is derived from an EMBL/GenBank/DDBJ whole genome shotgun (WGS) entry which is preliminary data.</text>
</comment>
<keyword evidence="2" id="KW-1185">Reference proteome</keyword>
<sequence length="652" mass="69780">MASESVVSDLTAAANAIKALSTDEDRFRALFDAFRATDADSYLRLLEEAKVSDRAELVCGWLCSKDCVLRCLELCGPPRDEVVPDVRELADLIVKVTQDEELVERLAGSVVEPDAKAWQALVAELKAERLCHLLCHWVCTVHCRLRCDRLDTRATLSVRHLVDELTAAGGAIRDLLADKGAFAEATKAALAGDCELMRGVLTRAKLDSRCQWVCELFCTWRCIRVCIELCRQFPLEKADTSLSEAYAFAQATARLVKHPEVLTALVDAVEQADAAKFAEIVTKLELQRFCIQLCHWVCSWHCRLLCRCVCHPVRAPFFTQVGHFNITSDISSSTGLTNKGLAFAGLYYGGGPGFAFQGLLELRGYCPADSPIDGTAMKYRFLLAGSNTPVTGGRVGQVDVGSRMVNWPKQDGSGTTIAGTDSIPQSLVIAGSPQVDATPPNVGDPWTGPGIHTIVPDGDGWVVVDPGASAFTTLMGLESTVDAPGGAPLPGSDAGQAVLNPRSGQDLGIVFEATRVSNPMASPPDYTNSLTKLHVNNWGEVNELSIQQFANPVTLGCTPIDSALDVDYTADHELMAAWDLSITSFSSSAPGSVASGTVPRGQFGTVSEVTTSWKPCSYLVSMSTRAALTTGLIDNQGTSSQITFCVGVHGGG</sequence>
<organism evidence="1 2">
    <name type="scientific">Pedococcus badiiscoriae</name>
    <dbReference type="NCBI Taxonomy" id="642776"/>
    <lineage>
        <taxon>Bacteria</taxon>
        <taxon>Bacillati</taxon>
        <taxon>Actinomycetota</taxon>
        <taxon>Actinomycetes</taxon>
        <taxon>Micrococcales</taxon>
        <taxon>Intrasporangiaceae</taxon>
        <taxon>Pedococcus</taxon>
    </lineage>
</organism>
<dbReference type="RefSeq" id="WP_179422902.1">
    <property type="nucleotide sequence ID" value="NZ_JACCAB010000001.1"/>
</dbReference>
<evidence type="ECO:0000313" key="2">
    <source>
        <dbReference type="Proteomes" id="UP000573599"/>
    </source>
</evidence>
<protein>
    <submittedName>
        <fullName evidence="1">Uncharacterized protein</fullName>
    </submittedName>
</protein>
<reference evidence="1 2" key="1">
    <citation type="submission" date="2020-07" db="EMBL/GenBank/DDBJ databases">
        <title>Sequencing the genomes of 1000 actinobacteria strains.</title>
        <authorList>
            <person name="Klenk H.-P."/>
        </authorList>
    </citation>
    <scope>NUCLEOTIDE SEQUENCE [LARGE SCALE GENOMIC DNA]</scope>
    <source>
        <strain evidence="1 2">DSM 23987</strain>
    </source>
</reference>
<name>A0A852WHU8_9MICO</name>
<evidence type="ECO:0000313" key="1">
    <source>
        <dbReference type="EMBL" id="NYG08460.1"/>
    </source>
</evidence>